<comment type="caution">
    <text evidence="2">The sequence shown here is derived from an EMBL/GenBank/DDBJ whole genome shotgun (WGS) entry which is preliminary data.</text>
</comment>
<keyword evidence="3" id="KW-1185">Reference proteome</keyword>
<evidence type="ECO:0000256" key="1">
    <source>
        <dbReference type="SAM" id="MobiDB-lite"/>
    </source>
</evidence>
<proteinExistence type="predicted"/>
<accession>A0A9W6ZCZ8</accession>
<gene>
    <name evidence="2" type="ORF">TrLO_g7469</name>
</gene>
<dbReference type="AlphaFoldDB" id="A0A9W6ZCZ8"/>
<organism evidence="2 3">
    <name type="scientific">Triparma laevis f. longispina</name>
    <dbReference type="NCBI Taxonomy" id="1714387"/>
    <lineage>
        <taxon>Eukaryota</taxon>
        <taxon>Sar</taxon>
        <taxon>Stramenopiles</taxon>
        <taxon>Ochrophyta</taxon>
        <taxon>Bolidophyceae</taxon>
        <taxon>Parmales</taxon>
        <taxon>Triparmaceae</taxon>
        <taxon>Triparma</taxon>
    </lineage>
</organism>
<sequence length="485" mass="54444">MAIRPSLSKLDDSSVGVSPQEQPPPQVNQSISLQSYNTLRLSIASSLGSPLFTSETVTSNWLAKQRTLAQNILEALDVNDPTTFENIWSTIDGVPIEKRGELLIGTKPFIKQALGERTVNTVWPKLNCNIAQKIFLLLKGGKIINEGKGDPKSGKGPKRSILGKDRSGVDDFVYDHDLIVEFGGGGVFLAQTLLNYFIPSGKKTLYVIFDLPILSHLQRYALSILGFEIYVIDKGDEVASIQRWLNSKAQGPSVLLLTDFNDLDIACQSWRKLNVKGKSLFMSFWALSETPIDTRYRVLSILAKSYFDDVYVTYQRAFENVDNRRFFAIEMVDFMEDFGGDQVEWVSGRMNFGMQHYVDGDMFMVGRRRRSPAVDGRYAAFASYCSRDERRGGDIGVGNIGRFSVENFPSHEQADTVAVQIGMAYNLYCDQQKGVVDPQPFRFRLSTQGVDLALWEAATNIDPEIMQEHNDVWVTDDMNEAKGEL</sequence>
<dbReference type="Proteomes" id="UP001165122">
    <property type="component" value="Unassembled WGS sequence"/>
</dbReference>
<dbReference type="EMBL" id="BRXW01000414">
    <property type="protein sequence ID" value="GMH52152.1"/>
    <property type="molecule type" value="Genomic_DNA"/>
</dbReference>
<protein>
    <submittedName>
        <fullName evidence="2">Uncharacterized protein</fullName>
    </submittedName>
</protein>
<reference evidence="3" key="1">
    <citation type="journal article" date="2023" name="Commun. Biol.">
        <title>Genome analysis of Parmales, the sister group of diatoms, reveals the evolutionary specialization of diatoms from phago-mixotrophs to photoautotrophs.</title>
        <authorList>
            <person name="Ban H."/>
            <person name="Sato S."/>
            <person name="Yoshikawa S."/>
            <person name="Yamada K."/>
            <person name="Nakamura Y."/>
            <person name="Ichinomiya M."/>
            <person name="Sato N."/>
            <person name="Blanc-Mathieu R."/>
            <person name="Endo H."/>
            <person name="Kuwata A."/>
            <person name="Ogata H."/>
        </authorList>
    </citation>
    <scope>NUCLEOTIDE SEQUENCE [LARGE SCALE GENOMIC DNA]</scope>
    <source>
        <strain evidence="3">NIES 3700</strain>
    </source>
</reference>
<name>A0A9W6ZCZ8_9STRA</name>
<evidence type="ECO:0000313" key="3">
    <source>
        <dbReference type="Proteomes" id="UP001165122"/>
    </source>
</evidence>
<evidence type="ECO:0000313" key="2">
    <source>
        <dbReference type="EMBL" id="GMH52152.1"/>
    </source>
</evidence>
<feature type="region of interest" description="Disordered" evidence="1">
    <location>
        <begin position="1"/>
        <end position="28"/>
    </location>
</feature>